<feature type="region of interest" description="Disordered" evidence="1">
    <location>
        <begin position="282"/>
        <end position="445"/>
    </location>
</feature>
<sequence>MLPVKICISVFNGILNLILNAIDVLPWVAYKLFTVWYGLNAFAINAILMIIRTVYNAPLNIYNAVRTFSLKATVDDIMKPLPGTSSMFPEGSYFYRVGKVITKTWRKIECFSLPSNINCLLGISSIPSNCYLYKVSPTAIRDTAGVASETFLYFLSKVVIPTAGFIYPITYEEPKLTTIAYIIDFVIETLFPSKKMMICSLQPQPLTRYQKMMDLLRRAAQIQGSIVNYKLNATVQCVHSRTGERNYMTALYNFLIFVILLNSLLIIISFLRNRNNEAQNTQQENLGTDNGDAGDNAGAGDNGDAGNNGDAGDTESPGSLTPDSQDNNGSGTEDDYVDATEEPILENTQTGRAQAGQTQATQGRATQGQAGPSQAGPSKVTRGQATRRQATQGQSTQNQAGPSQAGPSQATRGQATQKKATRGQATRGQATRNQATQGQAAQDQT</sequence>
<gene>
    <name evidence="3" type="ORF">INT47_004028</name>
</gene>
<feature type="compositionally biased region" description="Low complexity" evidence="1">
    <location>
        <begin position="434"/>
        <end position="445"/>
    </location>
</feature>
<proteinExistence type="predicted"/>
<protein>
    <submittedName>
        <fullName evidence="3">Uncharacterized protein</fullName>
    </submittedName>
</protein>
<organism evidence="3 4">
    <name type="scientific">Mucor saturninus</name>
    <dbReference type="NCBI Taxonomy" id="64648"/>
    <lineage>
        <taxon>Eukaryota</taxon>
        <taxon>Fungi</taxon>
        <taxon>Fungi incertae sedis</taxon>
        <taxon>Mucoromycota</taxon>
        <taxon>Mucoromycotina</taxon>
        <taxon>Mucoromycetes</taxon>
        <taxon>Mucorales</taxon>
        <taxon>Mucorineae</taxon>
        <taxon>Mucoraceae</taxon>
        <taxon>Mucor</taxon>
    </lineage>
</organism>
<comment type="caution">
    <text evidence="3">The sequence shown here is derived from an EMBL/GenBank/DDBJ whole genome shotgun (WGS) entry which is preliminary data.</text>
</comment>
<feature type="compositionally biased region" description="Polar residues" evidence="1">
    <location>
        <begin position="316"/>
        <end position="331"/>
    </location>
</feature>
<evidence type="ECO:0000313" key="4">
    <source>
        <dbReference type="Proteomes" id="UP000603453"/>
    </source>
</evidence>
<feature type="compositionally biased region" description="Low complexity" evidence="1">
    <location>
        <begin position="289"/>
        <end position="311"/>
    </location>
</feature>
<dbReference type="Proteomes" id="UP000603453">
    <property type="component" value="Unassembled WGS sequence"/>
</dbReference>
<feature type="compositionally biased region" description="Low complexity" evidence="1">
    <location>
        <begin position="348"/>
        <end position="371"/>
    </location>
</feature>
<feature type="compositionally biased region" description="Polar residues" evidence="1">
    <location>
        <begin position="381"/>
        <end position="433"/>
    </location>
</feature>
<keyword evidence="4" id="KW-1185">Reference proteome</keyword>
<dbReference type="AlphaFoldDB" id="A0A8H7R8V7"/>
<name>A0A8H7R8V7_9FUNG</name>
<evidence type="ECO:0000256" key="1">
    <source>
        <dbReference type="SAM" id="MobiDB-lite"/>
    </source>
</evidence>
<feature type="compositionally biased region" description="Acidic residues" evidence="1">
    <location>
        <begin position="332"/>
        <end position="344"/>
    </location>
</feature>
<keyword evidence="2" id="KW-0472">Membrane</keyword>
<feature type="transmembrane region" description="Helical" evidence="2">
    <location>
        <begin position="7"/>
        <end position="29"/>
    </location>
</feature>
<dbReference type="EMBL" id="JAEPRD010000034">
    <property type="protein sequence ID" value="KAG2205845.1"/>
    <property type="molecule type" value="Genomic_DNA"/>
</dbReference>
<feature type="transmembrane region" description="Helical" evidence="2">
    <location>
        <begin position="250"/>
        <end position="271"/>
    </location>
</feature>
<reference evidence="3" key="1">
    <citation type="submission" date="2020-12" db="EMBL/GenBank/DDBJ databases">
        <title>Metabolic potential, ecology and presence of endohyphal bacteria is reflected in genomic diversity of Mucoromycotina.</title>
        <authorList>
            <person name="Muszewska A."/>
            <person name="Okrasinska A."/>
            <person name="Steczkiewicz K."/>
            <person name="Drgas O."/>
            <person name="Orlowska M."/>
            <person name="Perlinska-Lenart U."/>
            <person name="Aleksandrzak-Piekarczyk T."/>
            <person name="Szatraj K."/>
            <person name="Zielenkiewicz U."/>
            <person name="Pilsyk S."/>
            <person name="Malc E."/>
            <person name="Mieczkowski P."/>
            <person name="Kruszewska J.S."/>
            <person name="Biernat P."/>
            <person name="Pawlowska J."/>
        </authorList>
    </citation>
    <scope>NUCLEOTIDE SEQUENCE</scope>
    <source>
        <strain evidence="3">WA0000017839</strain>
    </source>
</reference>
<evidence type="ECO:0000313" key="3">
    <source>
        <dbReference type="EMBL" id="KAG2205845.1"/>
    </source>
</evidence>
<keyword evidence="2" id="KW-0812">Transmembrane</keyword>
<evidence type="ECO:0000256" key="2">
    <source>
        <dbReference type="SAM" id="Phobius"/>
    </source>
</evidence>
<accession>A0A8H7R8V7</accession>
<keyword evidence="2" id="KW-1133">Transmembrane helix</keyword>
<feature type="transmembrane region" description="Helical" evidence="2">
    <location>
        <begin position="35"/>
        <end position="55"/>
    </location>
</feature>